<dbReference type="GeneID" id="96604177"/>
<dbReference type="RefSeq" id="WP_182592026.1">
    <property type="nucleotide sequence ID" value="NZ_JACJIM010000003.1"/>
</dbReference>
<feature type="compositionally biased region" description="Basic and acidic residues" evidence="1">
    <location>
        <begin position="124"/>
        <end position="133"/>
    </location>
</feature>
<protein>
    <recommendedName>
        <fullName evidence="6">HNH endonuclease</fullName>
    </recommendedName>
</protein>
<accession>A0ABR6DCM0</accession>
<evidence type="ECO:0008006" key="6">
    <source>
        <dbReference type="Google" id="ProtNLM"/>
    </source>
</evidence>
<evidence type="ECO:0000259" key="3">
    <source>
        <dbReference type="Pfam" id="PF13392"/>
    </source>
</evidence>
<feature type="region of interest" description="Disordered" evidence="1">
    <location>
        <begin position="112"/>
        <end position="133"/>
    </location>
</feature>
<dbReference type="InterPro" id="IPR044925">
    <property type="entry name" value="His-Me_finger_sf"/>
</dbReference>
<gene>
    <name evidence="4" type="ORF">GGQ91_002472</name>
</gene>
<evidence type="ECO:0000313" key="5">
    <source>
        <dbReference type="Proteomes" id="UP000565455"/>
    </source>
</evidence>
<comment type="caution">
    <text evidence="4">The sequence shown here is derived from an EMBL/GenBank/DDBJ whole genome shotgun (WGS) entry which is preliminary data.</text>
</comment>
<dbReference type="InterPro" id="IPR003615">
    <property type="entry name" value="HNH_nuc"/>
</dbReference>
<evidence type="ECO:0000256" key="1">
    <source>
        <dbReference type="SAM" id="MobiDB-lite"/>
    </source>
</evidence>
<feature type="domain" description="HNH nuclease" evidence="3">
    <location>
        <begin position="60"/>
        <end position="106"/>
    </location>
</feature>
<dbReference type="Pfam" id="PF07463">
    <property type="entry name" value="NUMOD4"/>
    <property type="match status" value="1"/>
</dbReference>
<keyword evidence="5" id="KW-1185">Reference proteome</keyword>
<dbReference type="Pfam" id="PF13392">
    <property type="entry name" value="HNH_3"/>
    <property type="match status" value="1"/>
</dbReference>
<dbReference type="SUPFAM" id="SSF54060">
    <property type="entry name" value="His-Me finger endonucleases"/>
    <property type="match status" value="1"/>
</dbReference>
<evidence type="ECO:0000259" key="2">
    <source>
        <dbReference type="Pfam" id="PF07463"/>
    </source>
</evidence>
<feature type="domain" description="NUMOD4" evidence="2">
    <location>
        <begin position="3"/>
        <end position="24"/>
    </location>
</feature>
<dbReference type="Gene3D" id="3.90.75.20">
    <property type="match status" value="1"/>
</dbReference>
<dbReference type="InterPro" id="IPR010902">
    <property type="entry name" value="NUMOD4"/>
</dbReference>
<dbReference type="EMBL" id="JACJIM010000003">
    <property type="protein sequence ID" value="MBA9063084.1"/>
    <property type="molecule type" value="Genomic_DNA"/>
</dbReference>
<evidence type="ECO:0000313" key="4">
    <source>
        <dbReference type="EMBL" id="MBA9063084.1"/>
    </source>
</evidence>
<proteinExistence type="predicted"/>
<dbReference type="Proteomes" id="UP000565455">
    <property type="component" value="Unassembled WGS sequence"/>
</dbReference>
<organism evidence="4 5">
    <name type="scientific">Methylobacterium fujisawaense</name>
    <dbReference type="NCBI Taxonomy" id="107400"/>
    <lineage>
        <taxon>Bacteria</taxon>
        <taxon>Pseudomonadati</taxon>
        <taxon>Pseudomonadota</taxon>
        <taxon>Alphaproteobacteria</taxon>
        <taxon>Hyphomicrobiales</taxon>
        <taxon>Methylobacteriaceae</taxon>
        <taxon>Methylobacterium</taxon>
    </lineage>
</organism>
<name>A0ABR6DCM0_9HYPH</name>
<reference evidence="4 5" key="1">
    <citation type="submission" date="2020-08" db="EMBL/GenBank/DDBJ databases">
        <title>Genomic Encyclopedia of Type Strains, Phase IV (KMG-IV): sequencing the most valuable type-strain genomes for metagenomic binning, comparative biology and taxonomic classification.</title>
        <authorList>
            <person name="Goeker M."/>
        </authorList>
    </citation>
    <scope>NUCLEOTIDE SEQUENCE [LARGE SCALE GENOMIC DNA]</scope>
    <source>
        <strain evidence="4 5">DSM 5686</strain>
    </source>
</reference>
<sequence length="182" mass="20258">MAEIWMPVVGFPDYEVSDTGRVRRSRPDALNHACRVLVPWLGNHQYPTVSLARDGRAFRRLVHRLVCEAFHGPAPTPGHQVAHGDGTRWNARADNLRWATRAENMRDCIAHGTRATGPRHGRTTKPERTPRGELHGHAKLSEAAVIAIRSATARTGRSLAAEHGISPATVCLIRSKKIWRHL</sequence>